<dbReference type="SUPFAM" id="SSF54695">
    <property type="entry name" value="POZ domain"/>
    <property type="match status" value="2"/>
</dbReference>
<protein>
    <recommendedName>
        <fullName evidence="1">BTB domain-containing protein</fullName>
    </recommendedName>
</protein>
<reference evidence="2 3" key="1">
    <citation type="journal article" date="2014" name="Nat. Genet.">
        <title>Genome and transcriptome of the porcine whipworm Trichuris suis.</title>
        <authorList>
            <person name="Jex A.R."/>
            <person name="Nejsum P."/>
            <person name="Schwarz E.M."/>
            <person name="Hu L."/>
            <person name="Young N.D."/>
            <person name="Hall R.S."/>
            <person name="Korhonen P.K."/>
            <person name="Liao S."/>
            <person name="Thamsborg S."/>
            <person name="Xia J."/>
            <person name="Xu P."/>
            <person name="Wang S."/>
            <person name="Scheerlinck J.P."/>
            <person name="Hofmann A."/>
            <person name="Sternberg P.W."/>
            <person name="Wang J."/>
            <person name="Gasser R.B."/>
        </authorList>
    </citation>
    <scope>NUCLEOTIDE SEQUENCE [LARGE SCALE GENOMIC DNA]</scope>
    <source>
        <strain evidence="2">DCEP-RM93M</strain>
    </source>
</reference>
<gene>
    <name evidence="2" type="ORF">M513_08222</name>
</gene>
<dbReference type="PANTHER" id="PTHR16064:SF3">
    <property type="entry name" value="BTB_POZ DOMAIN-CONTAINING PROTEIN 7"/>
    <property type="match status" value="1"/>
</dbReference>
<sequence>MGSVASTDRRLVGTGFSKTGSFCKPHKLKHRLKEAKVRSKLAKQSCRTFRQMVLGWSLRNLHCLVVEFEASIALREITASADLARPKAPTLQEDLARLYRESIVADTCLLYEHQLFNVHRCILNSRCAWLQSFLRSIIDEKSDGPIGLNLPGSPVSPVVLDAFIFFLYTGIIHREKLSTTEYEQFCLLNSTLGVSNDWHADIASLFHEPNDDADIEIVFTRNTKCISSENVSTNDVTSKYASLRYGQAFKKTLRQTYLCHSAILATRSPFFRSLIVKRRIDSSRKSKRVRIFLDESVIPRQYAPVIFDAFYTDRVDLSTIERGHLPSASSLSEVKAIASGKCLTSPLEEATEIYQIGRFLDFPILVQGCEDILASRLDYDTLNALYGWSSEAHGSPYVRRCCVAFLAEHFSHIVNSPDLFNLDETLLIEALKSDFVQASELEILVAVLKWGEHQLTRIMEEREPNLLAGTMHSISRKGFKRSAESDAELRQILANLLPLIRFDYILPRNHVLFLNALQRNLLDIDYGQKQEESNEASPAEVGSTAYHRLWSSGSVVTHPRLFMPFYALTKKAFVKKALSAPEELVSLIDHRPPYDISANTVDLLKPCSPYDTYQRDFDGQCELSTLIDSEWVEKIHDEVAAILRDDPFVYRAMNCGCSYHKEAVLHLVQMKVIRQYGLEDVASEIIQYKKRWPLLPFSRSPQIDHASTPMSDVSEFQDQQSCSEWYLPDLTMPSAYKNFAMNHHSSHSLPRRRVRDVVTPLSGQLEDLLLEVHNVFAKRK</sequence>
<keyword evidence="3" id="KW-1185">Reference proteome</keyword>
<organism evidence="2 3">
    <name type="scientific">Trichuris suis</name>
    <name type="common">pig whipworm</name>
    <dbReference type="NCBI Taxonomy" id="68888"/>
    <lineage>
        <taxon>Eukaryota</taxon>
        <taxon>Metazoa</taxon>
        <taxon>Ecdysozoa</taxon>
        <taxon>Nematoda</taxon>
        <taxon>Enoplea</taxon>
        <taxon>Dorylaimia</taxon>
        <taxon>Trichinellida</taxon>
        <taxon>Trichuridae</taxon>
        <taxon>Trichuris</taxon>
    </lineage>
</organism>
<dbReference type="Gene3D" id="3.30.710.10">
    <property type="entry name" value="Potassium Channel Kv1.1, Chain A"/>
    <property type="match status" value="2"/>
</dbReference>
<dbReference type="GO" id="GO:0061138">
    <property type="term" value="P:morphogenesis of a branching epithelium"/>
    <property type="evidence" value="ECO:0007669"/>
    <property type="project" value="InterPro"/>
</dbReference>
<dbReference type="EMBL" id="KL363246">
    <property type="protein sequence ID" value="KFD50909.1"/>
    <property type="molecule type" value="Genomic_DNA"/>
</dbReference>
<proteinExistence type="predicted"/>
<dbReference type="Pfam" id="PF07707">
    <property type="entry name" value="BACK"/>
    <property type="match status" value="1"/>
</dbReference>
<accession>A0A085M113</accession>
<evidence type="ECO:0000313" key="3">
    <source>
        <dbReference type="Proteomes" id="UP000030764"/>
    </source>
</evidence>
<dbReference type="InterPro" id="IPR047936">
    <property type="entry name" value="BTBD7_BACK"/>
</dbReference>
<dbReference type="InterPro" id="IPR042345">
    <property type="entry name" value="Btbd7"/>
</dbReference>
<evidence type="ECO:0000313" key="2">
    <source>
        <dbReference type="EMBL" id="KFD50909.1"/>
    </source>
</evidence>
<dbReference type="PROSITE" id="PS50097">
    <property type="entry name" value="BTB"/>
    <property type="match status" value="2"/>
</dbReference>
<dbReference type="AlphaFoldDB" id="A0A085M113"/>
<name>A0A085M113_9BILA</name>
<dbReference type="Proteomes" id="UP000030764">
    <property type="component" value="Unassembled WGS sequence"/>
</dbReference>
<dbReference type="InterPro" id="IPR011333">
    <property type="entry name" value="SKP1/BTB/POZ_sf"/>
</dbReference>
<dbReference type="InterPro" id="IPR011705">
    <property type="entry name" value="BACK"/>
</dbReference>
<evidence type="ECO:0000259" key="1">
    <source>
        <dbReference type="PROSITE" id="PS50097"/>
    </source>
</evidence>
<dbReference type="CDD" id="cd18489">
    <property type="entry name" value="BACK_BTBD7"/>
    <property type="match status" value="1"/>
</dbReference>
<feature type="domain" description="BTB" evidence="1">
    <location>
        <begin position="234"/>
        <end position="319"/>
    </location>
</feature>
<dbReference type="CDD" id="cd18186">
    <property type="entry name" value="BTB_POZ_ZBTB_KLHL-like"/>
    <property type="match status" value="1"/>
</dbReference>
<dbReference type="InterPro" id="IPR000210">
    <property type="entry name" value="BTB/POZ_dom"/>
</dbReference>
<dbReference type="InterPro" id="IPR047935">
    <property type="entry name" value="BTBD7_BTB_POZ_second"/>
</dbReference>
<dbReference type="SMART" id="SM00875">
    <property type="entry name" value="BACK"/>
    <property type="match status" value="1"/>
</dbReference>
<dbReference type="CDD" id="cd18284">
    <property type="entry name" value="BTB2_POZ_BTBD7"/>
    <property type="match status" value="1"/>
</dbReference>
<dbReference type="PANTHER" id="PTHR16064">
    <property type="entry name" value="BTB POZ DOMAIN CONTAINING 7"/>
    <property type="match status" value="1"/>
</dbReference>
<dbReference type="Gene3D" id="1.25.40.420">
    <property type="match status" value="1"/>
</dbReference>
<feature type="domain" description="BTB" evidence="1">
    <location>
        <begin position="105"/>
        <end position="176"/>
    </location>
</feature>